<proteinExistence type="inferred from homology"/>
<keyword evidence="3" id="KW-0378">Hydrolase</keyword>
<keyword evidence="10" id="KW-1185">Reference proteome</keyword>
<keyword evidence="8" id="KW-1133">Transmembrane helix</keyword>
<sequence>MFVNRPPPRGAFSTPSRTGALGGSGAGGGAVRSKWTILLVVLLIVAGIFVMPRFAGGGGGKLRGSTASSLAEGGPFKPDTWDILLISDLDKKSKVDDKGKQYRSVLQAAALTRDPATKKFSVEMGEATDLFSGHNEAGRGMELSELINYRGSLLTVDDRTGIVFEILEEQGERHMAPRYILPEGDGNLDKGMKLEWATEKDGSLVVGSFGKEYTDNDGRIVNTNNNWIITIDPHGVISRQDWTKQYNTLRDKVGATFPGYMIHESAAWSDALNKWVFLPRRISSEKYDDVRDEKMGSNTILIVDEDFRKVDVRHVGDIVETHGFSSFKFVPGTGDQVVVALKSEEIEELQTQTTFVMVFTLDGEVLLEENEIPGGFKFEGLEIFPIPASRADVAVAKGGNR</sequence>
<dbReference type="FunFam" id="2.120.10.100:FF:000001">
    <property type="entry name" value="Soluble calcium-activated nucleotidase 1"/>
    <property type="match status" value="1"/>
</dbReference>
<gene>
    <name evidence="9" type="ORF">Esi_0055_0091</name>
</gene>
<keyword evidence="4 6" id="KW-0106">Calcium</keyword>
<dbReference type="PANTHER" id="PTHR13023">
    <property type="entry name" value="APYRASE"/>
    <property type="match status" value="1"/>
</dbReference>
<dbReference type="PANTHER" id="PTHR13023:SF3">
    <property type="entry name" value="SOLUBLE CALCIUM-ACTIVATED NUCLEOTIDASE 1"/>
    <property type="match status" value="1"/>
</dbReference>
<feature type="compositionally biased region" description="Gly residues" evidence="7">
    <location>
        <begin position="20"/>
        <end position="29"/>
    </location>
</feature>
<evidence type="ECO:0000256" key="6">
    <source>
        <dbReference type="PIRSR" id="PIRSR609283-1"/>
    </source>
</evidence>
<feature type="binding site" evidence="6">
    <location>
        <position position="264"/>
    </location>
    <ligand>
        <name>Ca(2+)</name>
        <dbReference type="ChEBI" id="CHEBI:29108"/>
    </ligand>
</feature>
<accession>D7G4A7</accession>
<feature type="binding site" evidence="6">
    <location>
        <position position="145"/>
    </location>
    <ligand>
        <name>Ca(2+)</name>
        <dbReference type="ChEBI" id="CHEBI:29108"/>
    </ligand>
</feature>
<dbReference type="GO" id="GO:0004382">
    <property type="term" value="F:GDP phosphatase activity"/>
    <property type="evidence" value="ECO:0007669"/>
    <property type="project" value="TreeGrafter"/>
</dbReference>
<dbReference type="SUPFAM" id="SSF101887">
    <property type="entry name" value="Apyrase"/>
    <property type="match status" value="1"/>
</dbReference>
<feature type="binding site" evidence="6">
    <location>
        <position position="195"/>
    </location>
    <ligand>
        <name>Ca(2+)</name>
        <dbReference type="ChEBI" id="CHEBI:29108"/>
    </ligand>
</feature>
<dbReference type="Pfam" id="PF06079">
    <property type="entry name" value="Apyrase"/>
    <property type="match status" value="1"/>
</dbReference>
<dbReference type="OMA" id="RDEHMGC"/>
<comment type="similarity">
    <text evidence="5">Belongs to the apyrase family.</text>
</comment>
<dbReference type="InterPro" id="IPR036258">
    <property type="entry name" value="Apyrase_sf"/>
</dbReference>
<keyword evidence="8" id="KW-0812">Transmembrane</keyword>
<dbReference type="AlphaFoldDB" id="D7G4A7"/>
<evidence type="ECO:0000256" key="8">
    <source>
        <dbReference type="SAM" id="Phobius"/>
    </source>
</evidence>
<dbReference type="EMBL" id="FN649740">
    <property type="protein sequence ID" value="CBJ27122.1"/>
    <property type="molecule type" value="Genomic_DNA"/>
</dbReference>
<keyword evidence="2 6" id="KW-0479">Metal-binding</keyword>
<evidence type="ECO:0000256" key="3">
    <source>
        <dbReference type="ARBA" id="ARBA00022801"/>
    </source>
</evidence>
<dbReference type="EMBL" id="FN648763">
    <property type="protein sequence ID" value="CBJ27122.1"/>
    <property type="molecule type" value="Genomic_DNA"/>
</dbReference>
<evidence type="ECO:0000313" key="10">
    <source>
        <dbReference type="Proteomes" id="UP000002630"/>
    </source>
</evidence>
<dbReference type="InterPro" id="IPR009283">
    <property type="entry name" value="Apyrase"/>
</dbReference>
<dbReference type="Proteomes" id="UP000002630">
    <property type="component" value="Linkage Group LG15"/>
</dbReference>
<dbReference type="GO" id="GO:0030166">
    <property type="term" value="P:proteoglycan biosynthetic process"/>
    <property type="evidence" value="ECO:0007669"/>
    <property type="project" value="TreeGrafter"/>
</dbReference>
<organism evidence="9 10">
    <name type="scientific">Ectocarpus siliculosus</name>
    <name type="common">Brown alga</name>
    <name type="synonym">Conferva siliculosa</name>
    <dbReference type="NCBI Taxonomy" id="2880"/>
    <lineage>
        <taxon>Eukaryota</taxon>
        <taxon>Sar</taxon>
        <taxon>Stramenopiles</taxon>
        <taxon>Ochrophyta</taxon>
        <taxon>PX clade</taxon>
        <taxon>Phaeophyceae</taxon>
        <taxon>Ectocarpales</taxon>
        <taxon>Ectocarpaceae</taxon>
        <taxon>Ectocarpus</taxon>
    </lineage>
</organism>
<dbReference type="STRING" id="2880.D7G4A7"/>
<keyword evidence="8" id="KW-0472">Membrane</keyword>
<evidence type="ECO:0000256" key="4">
    <source>
        <dbReference type="ARBA" id="ARBA00022837"/>
    </source>
</evidence>
<evidence type="ECO:0000256" key="5">
    <source>
        <dbReference type="ARBA" id="ARBA00025738"/>
    </source>
</evidence>
<feature type="transmembrane region" description="Helical" evidence="8">
    <location>
        <begin position="35"/>
        <end position="55"/>
    </location>
</feature>
<dbReference type="GO" id="GO:0005509">
    <property type="term" value="F:calcium ion binding"/>
    <property type="evidence" value="ECO:0007669"/>
    <property type="project" value="InterPro"/>
</dbReference>
<reference evidence="9 10" key="1">
    <citation type="journal article" date="2010" name="Nature">
        <title>The Ectocarpus genome and the independent evolution of multicellularity in brown algae.</title>
        <authorList>
            <person name="Cock J.M."/>
            <person name="Sterck L."/>
            <person name="Rouze P."/>
            <person name="Scornet D."/>
            <person name="Allen A.E."/>
            <person name="Amoutzias G."/>
            <person name="Anthouard V."/>
            <person name="Artiguenave F."/>
            <person name="Aury J.M."/>
            <person name="Badger J.H."/>
            <person name="Beszteri B."/>
            <person name="Billiau K."/>
            <person name="Bonnet E."/>
            <person name="Bothwell J.H."/>
            <person name="Bowler C."/>
            <person name="Boyen C."/>
            <person name="Brownlee C."/>
            <person name="Carrano C.J."/>
            <person name="Charrier B."/>
            <person name="Cho G.Y."/>
            <person name="Coelho S.M."/>
            <person name="Collen J."/>
            <person name="Corre E."/>
            <person name="Da Silva C."/>
            <person name="Delage L."/>
            <person name="Delaroque N."/>
            <person name="Dittami S.M."/>
            <person name="Doulbeau S."/>
            <person name="Elias M."/>
            <person name="Farnham G."/>
            <person name="Gachon C.M."/>
            <person name="Gschloessl B."/>
            <person name="Heesch S."/>
            <person name="Jabbari K."/>
            <person name="Jubin C."/>
            <person name="Kawai H."/>
            <person name="Kimura K."/>
            <person name="Kloareg B."/>
            <person name="Kupper F.C."/>
            <person name="Lang D."/>
            <person name="Le Bail A."/>
            <person name="Leblanc C."/>
            <person name="Lerouge P."/>
            <person name="Lohr M."/>
            <person name="Lopez P.J."/>
            <person name="Martens C."/>
            <person name="Maumus F."/>
            <person name="Michel G."/>
            <person name="Miranda-Saavedra D."/>
            <person name="Morales J."/>
            <person name="Moreau H."/>
            <person name="Motomura T."/>
            <person name="Nagasato C."/>
            <person name="Napoli C.A."/>
            <person name="Nelson D.R."/>
            <person name="Nyvall-Collen P."/>
            <person name="Peters A.F."/>
            <person name="Pommier C."/>
            <person name="Potin P."/>
            <person name="Poulain J."/>
            <person name="Quesneville H."/>
            <person name="Read B."/>
            <person name="Rensing S.A."/>
            <person name="Ritter A."/>
            <person name="Rousvoal S."/>
            <person name="Samanta M."/>
            <person name="Samson G."/>
            <person name="Schroeder D.C."/>
            <person name="Segurens B."/>
            <person name="Strittmatter M."/>
            <person name="Tonon T."/>
            <person name="Tregear J.W."/>
            <person name="Valentin K."/>
            <person name="von Dassow P."/>
            <person name="Yamagishi T."/>
            <person name="Van de Peer Y."/>
            <person name="Wincker P."/>
        </authorList>
    </citation>
    <scope>NUCLEOTIDE SEQUENCE [LARGE SCALE GENOMIC DNA]</scope>
    <source>
        <strain evidence="10">Ec32 / CCAP1310/4</strain>
    </source>
</reference>
<evidence type="ECO:0000313" key="9">
    <source>
        <dbReference type="EMBL" id="CBJ27122.1"/>
    </source>
</evidence>
<protein>
    <submittedName>
        <fullName evidence="9">Apyrase family protein</fullName>
    </submittedName>
</protein>
<dbReference type="Gene3D" id="2.120.10.100">
    <property type="entry name" value="Apyrase"/>
    <property type="match status" value="1"/>
</dbReference>
<evidence type="ECO:0000256" key="2">
    <source>
        <dbReference type="ARBA" id="ARBA00022723"/>
    </source>
</evidence>
<feature type="region of interest" description="Disordered" evidence="7">
    <location>
        <begin position="1"/>
        <end position="29"/>
    </location>
</feature>
<evidence type="ECO:0000256" key="1">
    <source>
        <dbReference type="ARBA" id="ARBA00001913"/>
    </source>
</evidence>
<feature type="binding site" evidence="6">
    <location>
        <position position="379"/>
    </location>
    <ligand>
        <name>Ca(2+)</name>
        <dbReference type="ChEBI" id="CHEBI:29108"/>
    </ligand>
</feature>
<feature type="binding site" evidence="6">
    <location>
        <position position="325"/>
    </location>
    <ligand>
        <name>Ca(2+)</name>
        <dbReference type="ChEBI" id="CHEBI:29108"/>
    </ligand>
</feature>
<evidence type="ECO:0000256" key="7">
    <source>
        <dbReference type="SAM" id="MobiDB-lite"/>
    </source>
</evidence>
<comment type="cofactor">
    <cofactor evidence="1 6">
        <name>Ca(2+)</name>
        <dbReference type="ChEBI" id="CHEBI:29108"/>
    </cofactor>
</comment>
<dbReference type="InParanoid" id="D7G4A7"/>
<dbReference type="eggNOG" id="KOG4494">
    <property type="taxonomic scope" value="Eukaryota"/>
</dbReference>
<name>D7G4A7_ECTSI</name>
<feature type="binding site" evidence="6">
    <location>
        <position position="144"/>
    </location>
    <ligand>
        <name>Ca(2+)</name>
        <dbReference type="ChEBI" id="CHEBI:29108"/>
    </ligand>
</feature>
<dbReference type="GO" id="GO:0045134">
    <property type="term" value="F:UDP phosphatase activity"/>
    <property type="evidence" value="ECO:0007669"/>
    <property type="project" value="TreeGrafter"/>
</dbReference>
<dbReference type="OrthoDB" id="25028at2759"/>